<proteinExistence type="predicted"/>
<dbReference type="EMBL" id="SPMX01000006">
    <property type="protein sequence ID" value="NMQ04256.1"/>
    <property type="molecule type" value="Genomic_DNA"/>
</dbReference>
<organism evidence="1 2">
    <name type="scientific">Candidatus Accumulibacter contiguus</name>
    <dbReference type="NCBI Taxonomy" id="2954381"/>
    <lineage>
        <taxon>Bacteria</taxon>
        <taxon>Pseudomonadati</taxon>
        <taxon>Pseudomonadota</taxon>
        <taxon>Betaproteobacteria</taxon>
        <taxon>Candidatus Accumulibacter</taxon>
    </lineage>
</organism>
<evidence type="ECO:0000313" key="2">
    <source>
        <dbReference type="Proteomes" id="UP000886469"/>
    </source>
</evidence>
<name>A0ABX1T6S2_9PROT</name>
<reference evidence="1" key="1">
    <citation type="submission" date="2019-03" db="EMBL/GenBank/DDBJ databases">
        <title>Metabolic reconstructions from genomes of highly enriched 'Candidatus Accumulibacter' and 'Candidatus Competibacter' bioreactor populations.</title>
        <authorList>
            <person name="Annavajhala M.K."/>
            <person name="Welles L."/>
            <person name="Abbas B."/>
            <person name="Sorokin D."/>
            <person name="Park H."/>
            <person name="Van Loosdrecht M."/>
            <person name="Chandran K."/>
        </authorList>
    </citation>
    <scope>NUCLEOTIDE SEQUENCE</scope>
    <source>
        <strain evidence="1">SBR_L</strain>
    </source>
</reference>
<dbReference type="Proteomes" id="UP000886469">
    <property type="component" value="Unassembled WGS sequence"/>
</dbReference>
<sequence>MLILATGFLVAHRGKNLPPSAHQKTDRFLGGLTCKMTGQSAPHRVRKPECIRTFGTDIS</sequence>
<accession>A0ABX1T6S2</accession>
<gene>
    <name evidence="1" type="ORF">E4Q08_02770</name>
</gene>
<evidence type="ECO:0000313" key="1">
    <source>
        <dbReference type="EMBL" id="NMQ04256.1"/>
    </source>
</evidence>
<keyword evidence="2" id="KW-1185">Reference proteome</keyword>
<protein>
    <submittedName>
        <fullName evidence="1">Uncharacterized protein</fullName>
    </submittedName>
</protein>
<comment type="caution">
    <text evidence="1">The sequence shown here is derived from an EMBL/GenBank/DDBJ whole genome shotgun (WGS) entry which is preliminary data.</text>
</comment>